<reference evidence="2 3" key="1">
    <citation type="journal article" date="2021" name="Environ. Microbiol.">
        <title>Gene family expansions and transcriptome signatures uncover fungal adaptations to wood decay.</title>
        <authorList>
            <person name="Hage H."/>
            <person name="Miyauchi S."/>
            <person name="Viragh M."/>
            <person name="Drula E."/>
            <person name="Min B."/>
            <person name="Chaduli D."/>
            <person name="Navarro D."/>
            <person name="Favel A."/>
            <person name="Norest M."/>
            <person name="Lesage-Meessen L."/>
            <person name="Balint B."/>
            <person name="Merenyi Z."/>
            <person name="de Eugenio L."/>
            <person name="Morin E."/>
            <person name="Martinez A.T."/>
            <person name="Baldrian P."/>
            <person name="Stursova M."/>
            <person name="Martinez M.J."/>
            <person name="Novotny C."/>
            <person name="Magnuson J.K."/>
            <person name="Spatafora J.W."/>
            <person name="Maurice S."/>
            <person name="Pangilinan J."/>
            <person name="Andreopoulos W."/>
            <person name="LaButti K."/>
            <person name="Hundley H."/>
            <person name="Na H."/>
            <person name="Kuo A."/>
            <person name="Barry K."/>
            <person name="Lipzen A."/>
            <person name="Henrissat B."/>
            <person name="Riley R."/>
            <person name="Ahrendt S."/>
            <person name="Nagy L.G."/>
            <person name="Grigoriev I.V."/>
            <person name="Martin F."/>
            <person name="Rosso M.N."/>
        </authorList>
    </citation>
    <scope>NUCLEOTIDE SEQUENCE [LARGE SCALE GENOMIC DNA]</scope>
    <source>
        <strain evidence="2 3">CIRM-BRFM 1785</strain>
    </source>
</reference>
<dbReference type="PROSITE" id="PS50097">
    <property type="entry name" value="BTB"/>
    <property type="match status" value="1"/>
</dbReference>
<dbReference type="Proteomes" id="UP000814176">
    <property type="component" value="Unassembled WGS sequence"/>
</dbReference>
<dbReference type="InterPro" id="IPR000210">
    <property type="entry name" value="BTB/POZ_dom"/>
</dbReference>
<name>A0ABQ8KJ09_9APHY</name>
<proteinExistence type="predicted"/>
<organism evidence="2 3">
    <name type="scientific">Rhodofomes roseus</name>
    <dbReference type="NCBI Taxonomy" id="34475"/>
    <lineage>
        <taxon>Eukaryota</taxon>
        <taxon>Fungi</taxon>
        <taxon>Dikarya</taxon>
        <taxon>Basidiomycota</taxon>
        <taxon>Agaricomycotina</taxon>
        <taxon>Agaricomycetes</taxon>
        <taxon>Polyporales</taxon>
        <taxon>Rhodofomes</taxon>
    </lineage>
</organism>
<evidence type="ECO:0000313" key="2">
    <source>
        <dbReference type="EMBL" id="KAH9837805.1"/>
    </source>
</evidence>
<gene>
    <name evidence="2" type="ORF">C8Q71DRAFT_754589</name>
</gene>
<dbReference type="RefSeq" id="XP_047779843.1">
    <property type="nucleotide sequence ID" value="XM_047923497.1"/>
</dbReference>
<dbReference type="Gene3D" id="3.30.710.10">
    <property type="entry name" value="Potassium Channel Kv1.1, Chain A"/>
    <property type="match status" value="1"/>
</dbReference>
<feature type="domain" description="BTB" evidence="1">
    <location>
        <begin position="18"/>
        <end position="76"/>
    </location>
</feature>
<accession>A0ABQ8KJ09</accession>
<dbReference type="InterPro" id="IPR011333">
    <property type="entry name" value="SKP1/BTB/POZ_sf"/>
</dbReference>
<dbReference type="SUPFAM" id="SSF54695">
    <property type="entry name" value="POZ domain"/>
    <property type="match status" value="1"/>
</dbReference>
<keyword evidence="3" id="KW-1185">Reference proteome</keyword>
<dbReference type="SMART" id="SM00225">
    <property type="entry name" value="BTB"/>
    <property type="match status" value="1"/>
</dbReference>
<evidence type="ECO:0000259" key="1">
    <source>
        <dbReference type="PROSITE" id="PS50097"/>
    </source>
</evidence>
<dbReference type="GeneID" id="72004229"/>
<sequence>MSASSNPQYNERFCAADADITVSSSDGVLFRVHRNNLGMHSDIFPGSEADAVPVRNEVVTLTEKASTLELLFQFMYRQRQPDLNQVSVQELVLLAEAAEKYCIYSAMGVCKIYVRGAIPAIPMQVLVYAARHGYNDLCDEAAHCTVDIDAAVAMRYLDDRMFRKWILYRESRLQFLLSLHRPWTSVTQHEGFEGEDCDLWLPFMGEVLQEFRSLSSVNGANAIFNKYRGMLDDCHDCQVQLREWENRIMAVQYNKLLPNFTSFGP</sequence>
<comment type="caution">
    <text evidence="2">The sequence shown here is derived from an EMBL/GenBank/DDBJ whole genome shotgun (WGS) entry which is preliminary data.</text>
</comment>
<protein>
    <recommendedName>
        <fullName evidence="1">BTB domain-containing protein</fullName>
    </recommendedName>
</protein>
<dbReference type="EMBL" id="JADCUA010000008">
    <property type="protein sequence ID" value="KAH9837805.1"/>
    <property type="molecule type" value="Genomic_DNA"/>
</dbReference>
<evidence type="ECO:0000313" key="3">
    <source>
        <dbReference type="Proteomes" id="UP000814176"/>
    </source>
</evidence>
<dbReference type="Pfam" id="PF00651">
    <property type="entry name" value="BTB"/>
    <property type="match status" value="1"/>
</dbReference>